<dbReference type="Pfam" id="PF00069">
    <property type="entry name" value="Pkinase"/>
    <property type="match status" value="1"/>
</dbReference>
<dbReference type="FunFam" id="1.10.510.10:FF:001565">
    <property type="entry name" value="WNK protein kinase"/>
    <property type="match status" value="1"/>
</dbReference>
<dbReference type="PROSITE" id="PS50297">
    <property type="entry name" value="ANK_REP_REGION"/>
    <property type="match status" value="3"/>
</dbReference>
<organism evidence="4 5">
    <name type="scientific">Rhodosorus marinus</name>
    <dbReference type="NCBI Taxonomy" id="101924"/>
    <lineage>
        <taxon>Eukaryota</taxon>
        <taxon>Rhodophyta</taxon>
        <taxon>Stylonematophyceae</taxon>
        <taxon>Stylonematales</taxon>
        <taxon>Stylonemataceae</taxon>
        <taxon>Rhodosorus</taxon>
    </lineage>
</organism>
<feature type="region of interest" description="Disordered" evidence="2">
    <location>
        <begin position="803"/>
        <end position="835"/>
    </location>
</feature>
<dbReference type="Gene3D" id="3.30.200.20">
    <property type="entry name" value="Phosphorylase Kinase, domain 1"/>
    <property type="match status" value="1"/>
</dbReference>
<dbReference type="Gene3D" id="1.10.510.10">
    <property type="entry name" value="Transferase(Phosphotransferase) domain 1"/>
    <property type="match status" value="1"/>
</dbReference>
<dbReference type="InterPro" id="IPR011009">
    <property type="entry name" value="Kinase-like_dom_sf"/>
</dbReference>
<dbReference type="Pfam" id="PF13857">
    <property type="entry name" value="Ank_5"/>
    <property type="match status" value="1"/>
</dbReference>
<dbReference type="CDD" id="cd13983">
    <property type="entry name" value="STKc_WNK"/>
    <property type="match status" value="1"/>
</dbReference>
<accession>A0AAV8UQQ7</accession>
<feature type="compositionally biased region" description="Low complexity" evidence="2">
    <location>
        <begin position="468"/>
        <end position="482"/>
    </location>
</feature>
<feature type="repeat" description="ANK" evidence="1">
    <location>
        <begin position="532"/>
        <end position="564"/>
    </location>
</feature>
<dbReference type="Gene3D" id="1.25.40.20">
    <property type="entry name" value="Ankyrin repeat-containing domain"/>
    <property type="match status" value="3"/>
</dbReference>
<keyword evidence="5" id="KW-1185">Reference proteome</keyword>
<keyword evidence="1" id="KW-0040">ANK repeat</keyword>
<dbReference type="PROSITE" id="PS50088">
    <property type="entry name" value="ANK_REPEAT"/>
    <property type="match status" value="3"/>
</dbReference>
<dbReference type="InterPro" id="IPR036770">
    <property type="entry name" value="Ankyrin_rpt-contain_sf"/>
</dbReference>
<feature type="domain" description="Protein kinase" evidence="3">
    <location>
        <begin position="16"/>
        <end position="274"/>
    </location>
</feature>
<dbReference type="PROSITE" id="PS00108">
    <property type="entry name" value="PROTEIN_KINASE_ST"/>
    <property type="match status" value="1"/>
</dbReference>
<dbReference type="PROSITE" id="PS50011">
    <property type="entry name" value="PROTEIN_KINASE_DOM"/>
    <property type="match status" value="1"/>
</dbReference>
<evidence type="ECO:0000259" key="3">
    <source>
        <dbReference type="PROSITE" id="PS50011"/>
    </source>
</evidence>
<dbReference type="EMBL" id="JAMWBK010000006">
    <property type="protein sequence ID" value="KAJ8903826.1"/>
    <property type="molecule type" value="Genomic_DNA"/>
</dbReference>
<feature type="compositionally biased region" description="Polar residues" evidence="2">
    <location>
        <begin position="483"/>
        <end position="493"/>
    </location>
</feature>
<dbReference type="InterPro" id="IPR002110">
    <property type="entry name" value="Ankyrin_rpt"/>
</dbReference>
<dbReference type="GO" id="GO:0005524">
    <property type="term" value="F:ATP binding"/>
    <property type="evidence" value="ECO:0007669"/>
    <property type="project" value="InterPro"/>
</dbReference>
<feature type="region of interest" description="Disordered" evidence="2">
    <location>
        <begin position="451"/>
        <end position="493"/>
    </location>
</feature>
<dbReference type="PANTHER" id="PTHR13902">
    <property type="entry name" value="SERINE/THREONINE-PROTEIN KINASE WNK WITH NO LYSINE -RELATED"/>
    <property type="match status" value="1"/>
</dbReference>
<feature type="repeat" description="ANK" evidence="1">
    <location>
        <begin position="636"/>
        <end position="668"/>
    </location>
</feature>
<dbReference type="SMART" id="SM00220">
    <property type="entry name" value="S_TKc"/>
    <property type="match status" value="1"/>
</dbReference>
<dbReference type="Proteomes" id="UP001157974">
    <property type="component" value="Unassembled WGS sequence"/>
</dbReference>
<feature type="compositionally biased region" description="Low complexity" evidence="2">
    <location>
        <begin position="810"/>
        <end position="822"/>
    </location>
</feature>
<name>A0AAV8UQQ7_9RHOD</name>
<protein>
    <recommendedName>
        <fullName evidence="3">Protein kinase domain-containing protein</fullName>
    </recommendedName>
</protein>
<reference evidence="4 5" key="1">
    <citation type="journal article" date="2023" name="Nat. Commun.">
        <title>Origin of minicircular mitochondrial genomes in red algae.</title>
        <authorList>
            <person name="Lee Y."/>
            <person name="Cho C.H."/>
            <person name="Lee Y.M."/>
            <person name="Park S.I."/>
            <person name="Yang J.H."/>
            <person name="West J.A."/>
            <person name="Bhattacharya D."/>
            <person name="Yoon H.S."/>
        </authorList>
    </citation>
    <scope>NUCLEOTIDE SEQUENCE [LARGE SCALE GENOMIC DNA]</scope>
    <source>
        <strain evidence="4 5">CCMP1338</strain>
        <tissue evidence="4">Whole cell</tissue>
    </source>
</reference>
<dbReference type="Pfam" id="PF12796">
    <property type="entry name" value="Ank_2"/>
    <property type="match status" value="2"/>
</dbReference>
<dbReference type="InterPro" id="IPR050588">
    <property type="entry name" value="WNK_Ser-Thr_kinase"/>
</dbReference>
<evidence type="ECO:0000313" key="5">
    <source>
        <dbReference type="Proteomes" id="UP001157974"/>
    </source>
</evidence>
<proteinExistence type="predicted"/>
<dbReference type="SUPFAM" id="SSF48403">
    <property type="entry name" value="Ankyrin repeat"/>
    <property type="match status" value="1"/>
</dbReference>
<dbReference type="SMART" id="SM00248">
    <property type="entry name" value="ANK"/>
    <property type="match status" value="6"/>
</dbReference>
<dbReference type="InterPro" id="IPR000719">
    <property type="entry name" value="Prot_kinase_dom"/>
</dbReference>
<dbReference type="SUPFAM" id="SSF56112">
    <property type="entry name" value="Protein kinase-like (PK-like)"/>
    <property type="match status" value="1"/>
</dbReference>
<evidence type="ECO:0000313" key="4">
    <source>
        <dbReference type="EMBL" id="KAJ8903826.1"/>
    </source>
</evidence>
<dbReference type="InterPro" id="IPR008271">
    <property type="entry name" value="Ser/Thr_kinase_AS"/>
</dbReference>
<gene>
    <name evidence="4" type="ORF">NDN08_000359</name>
</gene>
<comment type="caution">
    <text evidence="4">The sequence shown here is derived from an EMBL/GenBank/DDBJ whole genome shotgun (WGS) entry which is preliminary data.</text>
</comment>
<dbReference type="AlphaFoldDB" id="A0AAV8UQQ7"/>
<dbReference type="GO" id="GO:0004672">
    <property type="term" value="F:protein kinase activity"/>
    <property type="evidence" value="ECO:0007669"/>
    <property type="project" value="InterPro"/>
</dbReference>
<dbReference type="PRINTS" id="PR01415">
    <property type="entry name" value="ANKYRIN"/>
</dbReference>
<evidence type="ECO:0000256" key="2">
    <source>
        <dbReference type="SAM" id="MobiDB-lite"/>
    </source>
</evidence>
<sequence>MSDSAHVESDPTGRYSRTERLLGRGSFKLVYKGFDNEDAVEVAWNKLQTDRLTEQDILKVAREVDFLQLVNHKNIINFFAQWRGTTENGKPKMDFITEMMTSGTLKDFIRNAKHIRLKVIRRWSLNILEAIAYLHSFQPPIMHRDLKCENIFINGHVGEVKIGDLGLSSVKEKEKAYTVLGTPQFMAPELYEEEYTEKVDIYAFGMCMLEMLTMEYPYGECQNTAQIFRKVLQGEPPAALLKLVDSEFKEVISKCLKREEHRPTAEQLLEHPLFRDWTSDDGRLSNVDLIRTDQGALQVPKTTALNNVTTADMYVHHSPNLERDVVITGPGDDANNEAVTTERGSIRIGLRVPVDGELKNIAFMFDPEEDSAQDIANEMLLEFQLDEDQVEQIRKDIEEQLQGVTDSGKEIVPPTQLDSGIGIMIGNTAQGLEAELVSDAIGNGDGFSAGVGSHLPRTGNANAGQGKGSTSTSQSSARIGSRVNSSPSNESVHNSKTFNLCMQLMNDCAAGRLPEAKARIAAGASPSFSDYDKRTPMHLAASEGHAGIVELLVLSGANPLETDRWGSTPLNDALKNERDEVVAVLEKHGVARDDVDTLTSGEFASMELLEFAARGLHDLVRERLVAGVSAQFADYDKRTPLHLAASEGHTSVAELLLVNGASMEVKDRFGRTPIDDAIKNGNKDVLRIMKQYGGEVPAKLLDARASSMERFRGMDLIDHAAKGRYQKVKGSLDSGVDINYRDYDGRTALHLSASEGHLHIVDVLIQRGAKLNIKDRWGSTPYDEAEKRSHVEAQGRIELAGGVSGAELGNSNSPHSNISPSDSQEDSGASRVDSSKLMHISSLHAMSLQSEKISEVKGVDKYV</sequence>
<evidence type="ECO:0000256" key="1">
    <source>
        <dbReference type="PROSITE-ProRule" id="PRU00023"/>
    </source>
</evidence>
<feature type="repeat" description="ANK" evidence="1">
    <location>
        <begin position="744"/>
        <end position="776"/>
    </location>
</feature>